<evidence type="ECO:0000259" key="3">
    <source>
        <dbReference type="PROSITE" id="PS51186"/>
    </source>
</evidence>
<dbReference type="InterPro" id="IPR051635">
    <property type="entry name" value="SNAT-like"/>
</dbReference>
<dbReference type="Gene3D" id="3.40.630.30">
    <property type="match status" value="1"/>
</dbReference>
<dbReference type="PROSITE" id="PS51186">
    <property type="entry name" value="GNAT"/>
    <property type="match status" value="1"/>
</dbReference>
<organism evidence="4 5">
    <name type="scientific">Naegleria lovaniensis</name>
    <name type="common">Amoeba</name>
    <dbReference type="NCBI Taxonomy" id="51637"/>
    <lineage>
        <taxon>Eukaryota</taxon>
        <taxon>Discoba</taxon>
        <taxon>Heterolobosea</taxon>
        <taxon>Tetramitia</taxon>
        <taxon>Eutetramitia</taxon>
        <taxon>Vahlkampfiidae</taxon>
        <taxon>Naegleria</taxon>
    </lineage>
</organism>
<dbReference type="PANTHER" id="PTHR10908:SF0">
    <property type="entry name" value="SEROTONIN N-ACETYLTRANSFERASE"/>
    <property type="match status" value="1"/>
</dbReference>
<gene>
    <name evidence="4" type="ORF">C9374_010243</name>
</gene>
<dbReference type="InterPro" id="IPR016181">
    <property type="entry name" value="Acyl_CoA_acyltransferase"/>
</dbReference>
<comment type="caution">
    <text evidence="4">The sequence shown here is derived from an EMBL/GenBank/DDBJ whole genome shotgun (WGS) entry which is preliminary data.</text>
</comment>
<dbReference type="EMBL" id="PYSW02000041">
    <property type="protein sequence ID" value="KAG2374869.1"/>
    <property type="molecule type" value="Genomic_DNA"/>
</dbReference>
<dbReference type="InterPro" id="IPR000182">
    <property type="entry name" value="GNAT_dom"/>
</dbReference>
<feature type="domain" description="N-acetyltransferase" evidence="3">
    <location>
        <begin position="44"/>
        <end position="196"/>
    </location>
</feature>
<evidence type="ECO:0000256" key="2">
    <source>
        <dbReference type="ARBA" id="ARBA00023315"/>
    </source>
</evidence>
<dbReference type="GO" id="GO:0008080">
    <property type="term" value="F:N-acetyltransferase activity"/>
    <property type="evidence" value="ECO:0007669"/>
    <property type="project" value="UniProtKB-ARBA"/>
</dbReference>
<dbReference type="CDD" id="cd04301">
    <property type="entry name" value="NAT_SF"/>
    <property type="match status" value="1"/>
</dbReference>
<dbReference type="RefSeq" id="XP_044544043.1">
    <property type="nucleotide sequence ID" value="XM_044685766.1"/>
</dbReference>
<dbReference type="AlphaFoldDB" id="A0AA88KFX9"/>
<name>A0AA88KFX9_NAELO</name>
<dbReference type="Pfam" id="PF00583">
    <property type="entry name" value="Acetyltransf_1"/>
    <property type="match status" value="1"/>
</dbReference>
<evidence type="ECO:0000256" key="1">
    <source>
        <dbReference type="ARBA" id="ARBA00022679"/>
    </source>
</evidence>
<dbReference type="GeneID" id="68102697"/>
<sequence>MTQKIVSNEDCFIQAVNISDHLDLIYSYEKESYPEDEAATYEKLKYRLLHANDVFRGYFRMDTLDRPHVGSQDTTQQTTNMTDLNPSKPVQLIGFVCGTKTSHSTLTHDSMSVNDPNGRTLCIHSVVIKKEFRNCGLGLHMLQLYLNYLRENHICDQVLLITKKHLIHFYEKAGFKLNGESNVVHGQEKWYECELLLI</sequence>
<protein>
    <recommendedName>
        <fullName evidence="3">N-acetyltransferase domain-containing protein</fullName>
    </recommendedName>
</protein>
<keyword evidence="2" id="KW-0012">Acyltransferase</keyword>
<proteinExistence type="predicted"/>
<accession>A0AA88KFX9</accession>
<keyword evidence="1" id="KW-0808">Transferase</keyword>
<evidence type="ECO:0000313" key="4">
    <source>
        <dbReference type="EMBL" id="KAG2374869.1"/>
    </source>
</evidence>
<reference evidence="4 5" key="1">
    <citation type="journal article" date="2018" name="BMC Genomics">
        <title>The genome of Naegleria lovaniensis, the basis for a comparative approach to unravel pathogenicity factors of the human pathogenic amoeba N. fowleri.</title>
        <authorList>
            <person name="Liechti N."/>
            <person name="Schurch N."/>
            <person name="Bruggmann R."/>
            <person name="Wittwer M."/>
        </authorList>
    </citation>
    <scope>NUCLEOTIDE SEQUENCE [LARGE SCALE GENOMIC DNA]</scope>
    <source>
        <strain evidence="4 5">ATCC 30569</strain>
    </source>
</reference>
<dbReference type="PANTHER" id="PTHR10908">
    <property type="entry name" value="SEROTONIN N-ACETYLTRANSFERASE"/>
    <property type="match status" value="1"/>
</dbReference>
<evidence type="ECO:0000313" key="5">
    <source>
        <dbReference type="Proteomes" id="UP000816034"/>
    </source>
</evidence>
<dbReference type="SUPFAM" id="SSF55729">
    <property type="entry name" value="Acyl-CoA N-acyltransferases (Nat)"/>
    <property type="match status" value="1"/>
</dbReference>
<dbReference type="Proteomes" id="UP000816034">
    <property type="component" value="Unassembled WGS sequence"/>
</dbReference>
<keyword evidence="5" id="KW-1185">Reference proteome</keyword>